<reference evidence="8 9" key="1">
    <citation type="submission" date="2017-02" db="EMBL/GenBank/DDBJ databases">
        <title>Draft Genome Sequence of Streptomyces tsukubaensis F601, a Producer of the immunosuppressant tacrolimus FK506.</title>
        <authorList>
            <person name="Zong G."/>
            <person name="Zhong C."/>
            <person name="Fu J."/>
            <person name="Qin R."/>
            <person name="Cao G."/>
        </authorList>
    </citation>
    <scope>NUCLEOTIDE SEQUENCE [LARGE SCALE GENOMIC DNA]</scope>
    <source>
        <strain evidence="8 9">F601</strain>
    </source>
</reference>
<accession>A0A1V4A4P2</accession>
<keyword evidence="3 6" id="KW-0032">Aminotransferase</keyword>
<dbReference type="InterPro" id="IPR050596">
    <property type="entry name" value="AspAT/PAT-like"/>
</dbReference>
<dbReference type="Proteomes" id="UP000190539">
    <property type="component" value="Unassembled WGS sequence"/>
</dbReference>
<comment type="cofactor">
    <cofactor evidence="1 6">
        <name>pyridoxal 5'-phosphate</name>
        <dbReference type="ChEBI" id="CHEBI:597326"/>
    </cofactor>
</comment>
<dbReference type="EMBL" id="MVFC01000023">
    <property type="protein sequence ID" value="OON75400.1"/>
    <property type="molecule type" value="Genomic_DNA"/>
</dbReference>
<protein>
    <recommendedName>
        <fullName evidence="6">Aminotransferase</fullName>
        <ecNumber evidence="6">2.6.1.-</ecNumber>
    </recommendedName>
</protein>
<evidence type="ECO:0000313" key="9">
    <source>
        <dbReference type="Proteomes" id="UP000190539"/>
    </source>
</evidence>
<dbReference type="SUPFAM" id="SSF53383">
    <property type="entry name" value="PLP-dependent transferases"/>
    <property type="match status" value="1"/>
</dbReference>
<dbReference type="GO" id="GO:0008483">
    <property type="term" value="F:transaminase activity"/>
    <property type="evidence" value="ECO:0007669"/>
    <property type="project" value="UniProtKB-KW"/>
</dbReference>
<dbReference type="STRING" id="83656.B1H18_23280"/>
<evidence type="ECO:0000256" key="6">
    <source>
        <dbReference type="RuleBase" id="RU000481"/>
    </source>
</evidence>
<evidence type="ECO:0000256" key="5">
    <source>
        <dbReference type="ARBA" id="ARBA00022898"/>
    </source>
</evidence>
<dbReference type="InterPro" id="IPR004838">
    <property type="entry name" value="NHTrfase_class1_PyrdxlP-BS"/>
</dbReference>
<dbReference type="InterPro" id="IPR015424">
    <property type="entry name" value="PyrdxlP-dep_Trfase"/>
</dbReference>
<dbReference type="InterPro" id="IPR015421">
    <property type="entry name" value="PyrdxlP-dep_Trfase_major"/>
</dbReference>
<evidence type="ECO:0000256" key="2">
    <source>
        <dbReference type="ARBA" id="ARBA00007441"/>
    </source>
</evidence>
<evidence type="ECO:0000313" key="8">
    <source>
        <dbReference type="EMBL" id="OON75400.1"/>
    </source>
</evidence>
<dbReference type="PROSITE" id="PS00105">
    <property type="entry name" value="AA_TRANSFER_CLASS_1"/>
    <property type="match status" value="1"/>
</dbReference>
<gene>
    <name evidence="8" type="ORF">B1H18_23280</name>
</gene>
<dbReference type="AlphaFoldDB" id="A0A1V4A4P2"/>
<comment type="similarity">
    <text evidence="2 6">Belongs to the class-I pyridoxal-phosphate-dependent aminotransferase family.</text>
</comment>
<evidence type="ECO:0000256" key="3">
    <source>
        <dbReference type="ARBA" id="ARBA00022576"/>
    </source>
</evidence>
<keyword evidence="9" id="KW-1185">Reference proteome</keyword>
<dbReference type="Gene3D" id="3.40.640.10">
    <property type="entry name" value="Type I PLP-dependent aspartate aminotransferase-like (Major domain)"/>
    <property type="match status" value="1"/>
</dbReference>
<dbReference type="GO" id="GO:0006520">
    <property type="term" value="P:amino acid metabolic process"/>
    <property type="evidence" value="ECO:0007669"/>
    <property type="project" value="InterPro"/>
</dbReference>
<feature type="domain" description="Aminotransferase class I/classII large" evidence="7">
    <location>
        <begin position="36"/>
        <end position="388"/>
    </location>
</feature>
<evidence type="ECO:0000256" key="1">
    <source>
        <dbReference type="ARBA" id="ARBA00001933"/>
    </source>
</evidence>
<dbReference type="FunFam" id="3.40.640.10:FF:000033">
    <property type="entry name" value="Aspartate aminotransferase"/>
    <property type="match status" value="1"/>
</dbReference>
<sequence>MSSSNRAAGARFGAVEASATFAVFDRVARLRAEGVDVLDLGGGEPDFGTPTHVVDEAVDALRGGFTHYTPSRGVPALLDAVSDKLAKDNGIVVDPATDIVITPSAKHALFAALTTLLDPGDEVLIPTPSWVSYPAMARLIGARPVQLALDPEDGFRITRELLEQHVTSRTKALLVNSPNNPTGRIMTRDEARAIGRFADEHDVLMIADEIYEKIVYDGHDHLSLASLPCCADRTLTVNGFSKGYAMTGWRLGWAAGPTDLMEQLLKVQQHTVGCAGSFVQRGGVAALMGPQEPVERMAARYAARRDVLVRGLNALPGVVCAPPEGAFYAFADIRGTAGFTDSAAFADRLLQETGVALMPGSAFGPGGEGFVRLSFATSSRVLEESLERMGRALTGW</sequence>
<proteinExistence type="inferred from homology"/>
<keyword evidence="5" id="KW-0663">Pyridoxal phosphate</keyword>
<dbReference type="PANTHER" id="PTHR46383:SF1">
    <property type="entry name" value="ASPARTATE AMINOTRANSFERASE"/>
    <property type="match status" value="1"/>
</dbReference>
<keyword evidence="4 6" id="KW-0808">Transferase</keyword>
<evidence type="ECO:0000259" key="7">
    <source>
        <dbReference type="Pfam" id="PF00155"/>
    </source>
</evidence>
<name>A0A1V4A4P2_9ACTN</name>
<organism evidence="8 9">
    <name type="scientific">Streptomyces tsukubensis</name>
    <dbReference type="NCBI Taxonomy" id="83656"/>
    <lineage>
        <taxon>Bacteria</taxon>
        <taxon>Bacillati</taxon>
        <taxon>Actinomycetota</taxon>
        <taxon>Actinomycetes</taxon>
        <taxon>Kitasatosporales</taxon>
        <taxon>Streptomycetaceae</taxon>
        <taxon>Streptomyces</taxon>
    </lineage>
</organism>
<dbReference type="InterPro" id="IPR015422">
    <property type="entry name" value="PyrdxlP-dep_Trfase_small"/>
</dbReference>
<dbReference type="GO" id="GO:0030170">
    <property type="term" value="F:pyridoxal phosphate binding"/>
    <property type="evidence" value="ECO:0007669"/>
    <property type="project" value="InterPro"/>
</dbReference>
<comment type="caution">
    <text evidence="8">The sequence shown here is derived from an EMBL/GenBank/DDBJ whole genome shotgun (WGS) entry which is preliminary data.</text>
</comment>
<dbReference type="Gene3D" id="3.90.1150.10">
    <property type="entry name" value="Aspartate Aminotransferase, domain 1"/>
    <property type="match status" value="1"/>
</dbReference>
<evidence type="ECO:0000256" key="4">
    <source>
        <dbReference type="ARBA" id="ARBA00022679"/>
    </source>
</evidence>
<dbReference type="Pfam" id="PF00155">
    <property type="entry name" value="Aminotran_1_2"/>
    <property type="match status" value="1"/>
</dbReference>
<dbReference type="InterPro" id="IPR004839">
    <property type="entry name" value="Aminotransferase_I/II_large"/>
</dbReference>
<dbReference type="CDD" id="cd00609">
    <property type="entry name" value="AAT_like"/>
    <property type="match status" value="1"/>
</dbReference>
<dbReference type="OrthoDB" id="9763453at2"/>
<dbReference type="PANTHER" id="PTHR46383">
    <property type="entry name" value="ASPARTATE AMINOTRANSFERASE"/>
    <property type="match status" value="1"/>
</dbReference>
<dbReference type="RefSeq" id="WP_077970751.1">
    <property type="nucleotide sequence ID" value="NZ_CP045178.1"/>
</dbReference>
<dbReference type="EC" id="2.6.1.-" evidence="6"/>